<dbReference type="OrthoDB" id="1422836at2"/>
<feature type="compositionally biased region" description="Polar residues" evidence="1">
    <location>
        <begin position="24"/>
        <end position="39"/>
    </location>
</feature>
<feature type="chain" id="PRO_5038784969" evidence="2">
    <location>
        <begin position="23"/>
        <end position="276"/>
    </location>
</feature>
<accession>A0A154BW61</accession>
<sequence length="276" mass="31395">MKPKLILLLVVVILISACTLQNAPQKKPTENSVPHTQASDETDRQVSRISRDTEAFNGKAGLFAKNLNTGKSIGIHEHQIFPTASTHKLMVALATYKYLYSEVSPDKKKQYDLYIKNMMQVSYNPAFYRMVRELDSRRPEALSQVLKDLQLKNTWIYSEEAFRKYGYHSVTTPAEMAIVFETIYQEQYLGKEMSVILKEALAKTIYQEEFPLFMQKGKVIHKVGSLPGMLCDVGIIDDGKDQILISFFTTSKQAEKQSSLYIAEASADLYNALRSR</sequence>
<feature type="domain" description="Beta-lactamase class A catalytic" evidence="3">
    <location>
        <begin position="61"/>
        <end position="99"/>
    </location>
</feature>
<gene>
    <name evidence="4" type="ORF">AXX12_01160</name>
</gene>
<evidence type="ECO:0000256" key="1">
    <source>
        <dbReference type="SAM" id="MobiDB-lite"/>
    </source>
</evidence>
<dbReference type="Pfam" id="PF13354">
    <property type="entry name" value="Beta-lactamase2"/>
    <property type="match status" value="2"/>
</dbReference>
<dbReference type="Proteomes" id="UP000076268">
    <property type="component" value="Unassembled WGS sequence"/>
</dbReference>
<feature type="signal peptide" evidence="2">
    <location>
        <begin position="1"/>
        <end position="22"/>
    </location>
</feature>
<evidence type="ECO:0000259" key="3">
    <source>
        <dbReference type="Pfam" id="PF13354"/>
    </source>
</evidence>
<evidence type="ECO:0000256" key="2">
    <source>
        <dbReference type="SAM" id="SignalP"/>
    </source>
</evidence>
<dbReference type="GO" id="GO:0030655">
    <property type="term" value="P:beta-lactam antibiotic catabolic process"/>
    <property type="evidence" value="ECO:0007669"/>
    <property type="project" value="InterPro"/>
</dbReference>
<dbReference type="GO" id="GO:0008800">
    <property type="term" value="F:beta-lactamase activity"/>
    <property type="evidence" value="ECO:0007669"/>
    <property type="project" value="InterPro"/>
</dbReference>
<comment type="caution">
    <text evidence="4">The sequence shown here is derived from an EMBL/GenBank/DDBJ whole genome shotgun (WGS) entry which is preliminary data.</text>
</comment>
<name>A0A154BW61_ANASB</name>
<organism evidence="4 5">
    <name type="scientific">Anaerosporomusa subterranea</name>
    <dbReference type="NCBI Taxonomy" id="1794912"/>
    <lineage>
        <taxon>Bacteria</taxon>
        <taxon>Bacillati</taxon>
        <taxon>Bacillota</taxon>
        <taxon>Negativicutes</taxon>
        <taxon>Acetonemataceae</taxon>
        <taxon>Anaerosporomusa</taxon>
    </lineage>
</organism>
<dbReference type="InterPro" id="IPR000871">
    <property type="entry name" value="Beta-lactam_class-A"/>
</dbReference>
<dbReference type="GO" id="GO:0046677">
    <property type="term" value="P:response to antibiotic"/>
    <property type="evidence" value="ECO:0007669"/>
    <property type="project" value="InterPro"/>
</dbReference>
<dbReference type="STRING" id="1794912.AXX12_01160"/>
<dbReference type="Gene3D" id="3.40.710.10">
    <property type="entry name" value="DD-peptidase/beta-lactamase superfamily"/>
    <property type="match status" value="1"/>
</dbReference>
<dbReference type="InterPro" id="IPR012338">
    <property type="entry name" value="Beta-lactam/transpept-like"/>
</dbReference>
<proteinExistence type="predicted"/>
<reference evidence="4 5" key="1">
    <citation type="submission" date="2016-02" db="EMBL/GenBank/DDBJ databases">
        <title>Anaerosporomusa subterraneum gen. nov., sp. nov., a spore-forming obligate anaerobe isolated from saprolite.</title>
        <authorList>
            <person name="Choi J.K."/>
            <person name="Shah M."/>
            <person name="Yee N."/>
        </authorList>
    </citation>
    <scope>NUCLEOTIDE SEQUENCE [LARGE SCALE GENOMIC DNA]</scope>
    <source>
        <strain evidence="4 5">RU4</strain>
    </source>
</reference>
<keyword evidence="5" id="KW-1185">Reference proteome</keyword>
<keyword evidence="2" id="KW-0732">Signal</keyword>
<feature type="region of interest" description="Disordered" evidence="1">
    <location>
        <begin position="24"/>
        <end position="48"/>
    </location>
</feature>
<dbReference type="RefSeq" id="WP_066236940.1">
    <property type="nucleotide sequence ID" value="NZ_LSGP01000001.1"/>
</dbReference>
<dbReference type="InterPro" id="IPR045155">
    <property type="entry name" value="Beta-lactam_cat"/>
</dbReference>
<dbReference type="SUPFAM" id="SSF56601">
    <property type="entry name" value="beta-lactamase/transpeptidase-like"/>
    <property type="match status" value="1"/>
</dbReference>
<evidence type="ECO:0000313" key="4">
    <source>
        <dbReference type="EMBL" id="KYZ78182.1"/>
    </source>
</evidence>
<dbReference type="EMBL" id="LSGP01000001">
    <property type="protein sequence ID" value="KYZ78182.1"/>
    <property type="molecule type" value="Genomic_DNA"/>
</dbReference>
<dbReference type="PROSITE" id="PS51257">
    <property type="entry name" value="PROKAR_LIPOPROTEIN"/>
    <property type="match status" value="1"/>
</dbReference>
<dbReference type="PANTHER" id="PTHR35333:SF3">
    <property type="entry name" value="BETA-LACTAMASE-TYPE TRANSPEPTIDASE FOLD CONTAINING PROTEIN"/>
    <property type="match status" value="1"/>
</dbReference>
<evidence type="ECO:0000313" key="5">
    <source>
        <dbReference type="Proteomes" id="UP000076268"/>
    </source>
</evidence>
<keyword evidence="4" id="KW-0378">Hydrolase</keyword>
<protein>
    <submittedName>
        <fullName evidence="4">Serine hydrolase</fullName>
    </submittedName>
</protein>
<dbReference type="PANTHER" id="PTHR35333">
    <property type="entry name" value="BETA-LACTAMASE"/>
    <property type="match status" value="1"/>
</dbReference>
<feature type="domain" description="Beta-lactamase class A catalytic" evidence="3">
    <location>
        <begin position="115"/>
        <end position="244"/>
    </location>
</feature>
<dbReference type="AlphaFoldDB" id="A0A154BW61"/>